<evidence type="ECO:0000256" key="1">
    <source>
        <dbReference type="PIRSR" id="PIRSR602848-1"/>
    </source>
</evidence>
<dbReference type="PATRIC" id="fig|1198449.6.peg.1538"/>
<dbReference type="NCBIfam" id="NF011161">
    <property type="entry name" value="PRK14562.1-6"/>
    <property type="match status" value="1"/>
</dbReference>
<dbReference type="CDD" id="cd14820">
    <property type="entry name" value="TRAX"/>
    <property type="match status" value="1"/>
</dbReference>
<feature type="coiled-coil region" evidence="2">
    <location>
        <begin position="14"/>
        <end position="41"/>
    </location>
</feature>
<dbReference type="PANTHER" id="PTHR10741">
    <property type="entry name" value="TRANSLIN AND TRANSLIN ASSOCIATED PROTEIN X"/>
    <property type="match status" value="1"/>
</dbReference>
<dbReference type="RefSeq" id="WP_022542255.1">
    <property type="nucleotide sequence ID" value="NC_022521.1"/>
</dbReference>
<dbReference type="Pfam" id="PF01997">
    <property type="entry name" value="Translin"/>
    <property type="match status" value="1"/>
</dbReference>
<name>U3TI03_9CREN</name>
<dbReference type="InterPro" id="IPR036081">
    <property type="entry name" value="Translin_sf"/>
</dbReference>
<accession>U3TI03</accession>
<organism evidence="3 4">
    <name type="scientific">Aeropyrum camini SY1 = JCM 12091</name>
    <dbReference type="NCBI Taxonomy" id="1198449"/>
    <lineage>
        <taxon>Archaea</taxon>
        <taxon>Thermoproteota</taxon>
        <taxon>Thermoprotei</taxon>
        <taxon>Desulfurococcales</taxon>
        <taxon>Desulfurococcaceae</taxon>
        <taxon>Aeropyrum</taxon>
    </lineage>
</organism>
<dbReference type="GO" id="GO:0046872">
    <property type="term" value="F:metal ion binding"/>
    <property type="evidence" value="ECO:0007669"/>
    <property type="project" value="UniProtKB-KW"/>
</dbReference>
<dbReference type="GO" id="GO:0043565">
    <property type="term" value="F:sequence-specific DNA binding"/>
    <property type="evidence" value="ECO:0007669"/>
    <property type="project" value="InterPro"/>
</dbReference>
<keyword evidence="1" id="KW-0460">Magnesium</keyword>
<dbReference type="Gene3D" id="1.20.58.2140">
    <property type="match status" value="1"/>
</dbReference>
<proteinExistence type="predicted"/>
<dbReference type="EMBL" id="AP012489">
    <property type="protein sequence ID" value="BAN90989.1"/>
    <property type="molecule type" value="Genomic_DNA"/>
</dbReference>
<sequence>MVEWVEPSFDRDKLRSVMARAEAVLSEKDKAREEAIRLARDVVRYSGWAVTAVHKGSLEEARGHLRRAEEAVGSMRRVLEPHPDLMSSGFANNAFSEYVEARLFIDVITGRGLSSPEELVVPIVPYLQGLGDLVGELRRLALELVRRGEFKKAWALLDIMEAIYLELRSLDYPEALLPGVRHKADVARRLVDDTKAMLADLESRSHLEARLKDVLKRLEA</sequence>
<dbReference type="KEGG" id="acj:ACAM_1520"/>
<keyword evidence="1" id="KW-0479">Metal-binding</keyword>
<dbReference type="eggNOG" id="arCOG04318">
    <property type="taxonomic scope" value="Archaea"/>
</dbReference>
<dbReference type="Proteomes" id="UP000016887">
    <property type="component" value="Chromosome"/>
</dbReference>
<protein>
    <submittedName>
        <fullName evidence="3">Haloacid dehalogenase superfamily protein</fullName>
    </submittedName>
</protein>
<keyword evidence="4" id="KW-1185">Reference proteome</keyword>
<dbReference type="STRING" id="1198449.ACAM_1520"/>
<evidence type="ECO:0000313" key="3">
    <source>
        <dbReference type="EMBL" id="BAN90989.1"/>
    </source>
</evidence>
<keyword evidence="2" id="KW-0175">Coiled coil</keyword>
<dbReference type="InterPro" id="IPR002848">
    <property type="entry name" value="Translin_fam"/>
</dbReference>
<gene>
    <name evidence="3" type="ORF">ACAM_1520</name>
</gene>
<evidence type="ECO:0000256" key="2">
    <source>
        <dbReference type="SAM" id="Coils"/>
    </source>
</evidence>
<reference evidence="3 4" key="1">
    <citation type="journal article" date="2013" name="Appl. Environ. Microbiol.">
        <title>Variation of the Virus-Related Elements within Syntenic Genomes of the Hyperthermophilic Archaeon Aeropyrum.</title>
        <authorList>
            <person name="Daifuku T."/>
            <person name="Yoshida T."/>
            <person name="Kitamura T."/>
            <person name="Kawaichi S."/>
            <person name="Inoue T."/>
            <person name="Nomura K."/>
            <person name="Yoshida Y."/>
            <person name="Kuno S."/>
            <person name="Sako Y."/>
        </authorList>
    </citation>
    <scope>NUCLEOTIDE SEQUENCE [LARGE SCALE GENOMIC DNA]</scope>
    <source>
        <strain evidence="3 4">SY1</strain>
    </source>
</reference>
<evidence type="ECO:0000313" key="4">
    <source>
        <dbReference type="Proteomes" id="UP000016887"/>
    </source>
</evidence>
<dbReference type="AlphaFoldDB" id="U3TI03"/>
<feature type="binding site" evidence="1">
    <location>
        <position position="136"/>
    </location>
    <ligand>
        <name>Mg(2+)</name>
        <dbReference type="ChEBI" id="CHEBI:18420"/>
    </ligand>
</feature>
<dbReference type="GeneID" id="17110724"/>
<dbReference type="OrthoDB" id="26985at2157"/>
<dbReference type="SUPFAM" id="SSF74784">
    <property type="entry name" value="Translin"/>
    <property type="match status" value="1"/>
</dbReference>